<dbReference type="SUPFAM" id="SSF48439">
    <property type="entry name" value="Protein prenylyltransferase"/>
    <property type="match status" value="1"/>
</dbReference>
<dbReference type="EMBL" id="UOEU01000206">
    <property type="protein sequence ID" value="VAW31360.1"/>
    <property type="molecule type" value="Genomic_DNA"/>
</dbReference>
<evidence type="ECO:0000256" key="2">
    <source>
        <dbReference type="ARBA" id="ARBA00022803"/>
    </source>
</evidence>
<dbReference type="InterPro" id="IPR019734">
    <property type="entry name" value="TPR_rpt"/>
</dbReference>
<dbReference type="SUPFAM" id="SSF48452">
    <property type="entry name" value="TPR-like"/>
    <property type="match status" value="1"/>
</dbReference>
<proteinExistence type="predicted"/>
<protein>
    <submittedName>
        <fullName evidence="3">Uncharacterized protein</fullName>
    </submittedName>
</protein>
<dbReference type="Pfam" id="PF13414">
    <property type="entry name" value="TPR_11"/>
    <property type="match status" value="1"/>
</dbReference>
<dbReference type="Pfam" id="PF00515">
    <property type="entry name" value="TPR_1"/>
    <property type="match status" value="1"/>
</dbReference>
<dbReference type="AlphaFoldDB" id="A0A3B0UQE4"/>
<evidence type="ECO:0000256" key="1">
    <source>
        <dbReference type="ARBA" id="ARBA00022737"/>
    </source>
</evidence>
<dbReference type="Pfam" id="PF13432">
    <property type="entry name" value="TPR_16"/>
    <property type="match status" value="1"/>
</dbReference>
<dbReference type="SMART" id="SM00028">
    <property type="entry name" value="TPR"/>
    <property type="match status" value="7"/>
</dbReference>
<dbReference type="PANTHER" id="PTHR44858:SF1">
    <property type="entry name" value="UDP-N-ACETYLGLUCOSAMINE--PEPTIDE N-ACETYLGLUCOSAMINYLTRANSFERASE SPINDLY-RELATED"/>
    <property type="match status" value="1"/>
</dbReference>
<dbReference type="PROSITE" id="PS50293">
    <property type="entry name" value="TPR_REGION"/>
    <property type="match status" value="4"/>
</dbReference>
<name>A0A3B0UQE4_9ZZZZ</name>
<gene>
    <name evidence="3" type="ORF">MNBD_CHLOROFLEXI01-176</name>
</gene>
<dbReference type="PANTHER" id="PTHR44858">
    <property type="entry name" value="TETRATRICOPEPTIDE REPEAT PROTEIN 6"/>
    <property type="match status" value="1"/>
</dbReference>
<keyword evidence="1" id="KW-0677">Repeat</keyword>
<dbReference type="InterPro" id="IPR050498">
    <property type="entry name" value="Ycf3"/>
</dbReference>
<reference evidence="3" key="1">
    <citation type="submission" date="2018-06" db="EMBL/GenBank/DDBJ databases">
        <authorList>
            <person name="Zhirakovskaya E."/>
        </authorList>
    </citation>
    <scope>NUCLEOTIDE SEQUENCE</scope>
</reference>
<keyword evidence="2" id="KW-0802">TPR repeat</keyword>
<dbReference type="Pfam" id="PF13181">
    <property type="entry name" value="TPR_8"/>
    <property type="match status" value="1"/>
</dbReference>
<dbReference type="InterPro" id="IPR011990">
    <property type="entry name" value="TPR-like_helical_dom_sf"/>
</dbReference>
<evidence type="ECO:0000313" key="3">
    <source>
        <dbReference type="EMBL" id="VAW31360.1"/>
    </source>
</evidence>
<sequence>METETIETVPFEQRVDRLATHLLRAGKGNKAAILFAVYISEFARADAEKLLEKRLQEAGETIVRVRVQPEGETVDLPLYLRNHPRKGKAVFFIYDLTRGGDATEQYLNYRREFLVEDQQRLLLWLHEKEIGQLARNAPDFWAFRGRTLEFLEQPTPQRKAELVGDLAYYNWHGDNSQSKKELEAGIHLREHLLDELPKKPSFSKNRADLLYTLATQYEMVGNPEKALELINEAEKFADPTNIRQLSSIYSGRGNIFQSLNQYEEALADYEEALRLDPEDSMTYSNRGIVFLHQREYEAALADYRKAIQLNPEYAKAFFNRGNTYLDLERYVEALADFGEAIRLNPEYAKAFYNRGNTYLALERNKEALADFGEAIRLNPKHAKAFYNRGHTYQAQGAYAAASADYEEAIRLNLESTHLHLNLAVLKMTIDKSEEALQHLQQGLKIDPNERQRVAESSAFAPLRDDPRFRALVGLDAEDEQA</sequence>
<accession>A0A3B0UQE4</accession>
<dbReference type="Gene3D" id="1.25.40.10">
    <property type="entry name" value="Tetratricopeptide repeat domain"/>
    <property type="match status" value="3"/>
</dbReference>
<dbReference type="NCBIfam" id="NF047558">
    <property type="entry name" value="TPR_END_plus"/>
    <property type="match status" value="1"/>
</dbReference>
<organism evidence="3">
    <name type="scientific">hydrothermal vent metagenome</name>
    <dbReference type="NCBI Taxonomy" id="652676"/>
    <lineage>
        <taxon>unclassified sequences</taxon>
        <taxon>metagenomes</taxon>
        <taxon>ecological metagenomes</taxon>
    </lineage>
</organism>
<dbReference type="PROSITE" id="PS50005">
    <property type="entry name" value="TPR"/>
    <property type="match status" value="6"/>
</dbReference>